<feature type="region of interest" description="Disordered" evidence="18">
    <location>
        <begin position="159"/>
        <end position="178"/>
    </location>
</feature>
<dbReference type="InterPro" id="IPR001764">
    <property type="entry name" value="Glyco_hydro_3_N"/>
</dbReference>
<proteinExistence type="inferred from homology"/>
<evidence type="ECO:0000256" key="11">
    <source>
        <dbReference type="ARBA" id="ARBA00023295"/>
    </source>
</evidence>
<comment type="subcellular location">
    <subcellularLocation>
        <location evidence="2">Secreted</location>
    </subcellularLocation>
</comment>
<evidence type="ECO:0000256" key="16">
    <source>
        <dbReference type="ARBA" id="ARBA00041601"/>
    </source>
</evidence>
<evidence type="ECO:0000256" key="3">
    <source>
        <dbReference type="ARBA" id="ARBA00004987"/>
    </source>
</evidence>
<keyword evidence="6" id="KW-0964">Secreted</keyword>
<evidence type="ECO:0000256" key="8">
    <source>
        <dbReference type="ARBA" id="ARBA00022801"/>
    </source>
</evidence>
<evidence type="ECO:0000256" key="17">
    <source>
        <dbReference type="ARBA" id="ARBA00041808"/>
    </source>
</evidence>
<keyword evidence="10" id="KW-0119">Carbohydrate metabolism</keyword>
<dbReference type="AlphaFoldDB" id="K2SHF9"/>
<comment type="pathway">
    <text evidence="3">Glycan metabolism; cellulose degradation.</text>
</comment>
<dbReference type="PANTHER" id="PTHR42715:SF12">
    <property type="entry name" value="BETA-GLUCOSIDASE G-RELATED"/>
    <property type="match status" value="1"/>
</dbReference>
<dbReference type="InterPro" id="IPR036962">
    <property type="entry name" value="Glyco_hydro_3_N_sf"/>
</dbReference>
<dbReference type="OrthoDB" id="416222at2759"/>
<dbReference type="SUPFAM" id="SSF52279">
    <property type="entry name" value="Beta-D-glucan exohydrolase, C-terminal domain"/>
    <property type="match status" value="1"/>
</dbReference>
<dbReference type="InterPro" id="IPR036881">
    <property type="entry name" value="Glyco_hydro_3_C_sf"/>
</dbReference>
<evidence type="ECO:0000256" key="13">
    <source>
        <dbReference type="ARBA" id="ARBA00024983"/>
    </source>
</evidence>
<comment type="similarity">
    <text evidence="4">Belongs to the glycosyl hydrolase 3 family.</text>
</comment>
<dbReference type="GO" id="GO:0008422">
    <property type="term" value="F:beta-glucosidase activity"/>
    <property type="evidence" value="ECO:0007669"/>
    <property type="project" value="UniProtKB-EC"/>
</dbReference>
<sequence>MVHLYGPVYLLAALALGRMLAQEHFTTPDVFPSPSATGVGGWEDALDRAKEFVAQLNLTEKANIVTGTLRGSCAWNIVPIDQLNYTGLCMQDGPNAIRIADLASLFSQVPVAGPLGARNWEGFSPDPYLAGVAMNETIRGTQDAGAQACAKHFVGNEQETQRSNTVLPDGTPAEATSSNIDDRTMHELYLWPFTEAVKAGVASVMCSYNRLNQPYACENPKLLNGLLKGELGFQDYVVSEWMATHSGITAAIAGLDMNMPGPIAPETDPFSTYFGANITAAAQNGSLPASRLDDMVARILSPYFLLHQKPGTYPSVDPTTYSVLEATYGLLQNTLGIPPARDVRRNHTQLIRAIAAAGTVLLKNVNGSLPLALPLNIGVFGNDAAPVSSGLAFRGTSGAGERSFGFDYATDNELLAAGDFVSVYPVPDVCVVVAKAWAEESADRASLSLDWEADAVVEQVARRCNQTVVVTTLLPWAENANVTAVLAAHYLGEQSGSAIADVLFGDVEPSGRRPYTVPREEAGLWASDRESDRGGCGGFGEVAGGL</sequence>
<dbReference type="VEuPathDB" id="FungiDB:MPH_00819"/>
<keyword evidence="7 19" id="KW-0732">Signal</keyword>
<dbReference type="EMBL" id="AHHD01000035">
    <property type="protein sequence ID" value="EKG21899.1"/>
    <property type="molecule type" value="Genomic_DNA"/>
</dbReference>
<comment type="caution">
    <text evidence="22">The sequence shown here is derived from an EMBL/GenBank/DDBJ whole genome shotgun (WGS) entry which is preliminary data.</text>
</comment>
<gene>
    <name evidence="22" type="ORF">MPH_00819</name>
</gene>
<feature type="domain" description="Glycoside hydrolase family 3 N-terminal" evidence="20">
    <location>
        <begin position="118"/>
        <end position="301"/>
    </location>
</feature>
<dbReference type="InterPro" id="IPR050288">
    <property type="entry name" value="Cellulose_deg_GH3"/>
</dbReference>
<dbReference type="SUPFAM" id="SSF51445">
    <property type="entry name" value="(Trans)glycosidases"/>
    <property type="match status" value="1"/>
</dbReference>
<evidence type="ECO:0000256" key="4">
    <source>
        <dbReference type="ARBA" id="ARBA00005336"/>
    </source>
</evidence>
<feature type="domain" description="Glycoside hydrolase family 3 C-terminal" evidence="21">
    <location>
        <begin position="359"/>
        <end position="524"/>
    </location>
</feature>
<keyword evidence="11" id="KW-0326">Glycosidase</keyword>
<name>K2SHF9_MACPH</name>
<evidence type="ECO:0000256" key="10">
    <source>
        <dbReference type="ARBA" id="ARBA00023277"/>
    </source>
</evidence>
<reference evidence="22 23" key="1">
    <citation type="journal article" date="2012" name="BMC Genomics">
        <title>Tools to kill: Genome of one of the most destructive plant pathogenic fungi Macrophomina phaseolina.</title>
        <authorList>
            <person name="Islam M.S."/>
            <person name="Haque M.S."/>
            <person name="Islam M.M."/>
            <person name="Emdad E.M."/>
            <person name="Halim A."/>
            <person name="Hossen Q.M.M."/>
            <person name="Hossain M.Z."/>
            <person name="Ahmed B."/>
            <person name="Rahim S."/>
            <person name="Rahman M.S."/>
            <person name="Alam M.M."/>
            <person name="Hou S."/>
            <person name="Wan X."/>
            <person name="Saito J.A."/>
            <person name="Alam M."/>
        </authorList>
    </citation>
    <scope>NUCLEOTIDE SEQUENCE [LARGE SCALE GENOMIC DNA]</scope>
    <source>
        <strain evidence="22 23">MS6</strain>
    </source>
</reference>
<feature type="signal peptide" evidence="19">
    <location>
        <begin position="1"/>
        <end position="21"/>
    </location>
</feature>
<evidence type="ECO:0000256" key="2">
    <source>
        <dbReference type="ARBA" id="ARBA00004613"/>
    </source>
</evidence>
<evidence type="ECO:0000313" key="23">
    <source>
        <dbReference type="Proteomes" id="UP000007129"/>
    </source>
</evidence>
<dbReference type="InterPro" id="IPR017853">
    <property type="entry name" value="GH"/>
</dbReference>
<evidence type="ECO:0000256" key="7">
    <source>
        <dbReference type="ARBA" id="ARBA00022729"/>
    </source>
</evidence>
<keyword evidence="8" id="KW-0378">Hydrolase</keyword>
<feature type="chain" id="PRO_5003868416" description="Probable beta-glucosidase G" evidence="19">
    <location>
        <begin position="22"/>
        <end position="546"/>
    </location>
</feature>
<keyword evidence="9" id="KW-0325">Glycoprotein</keyword>
<comment type="function">
    <text evidence="13">Beta-glucosidases are one of a number of cellulolytic enzymes involved in the degradation of cellulosic biomass. Catalyzes the last step releasing glucose from the inhibitory cellobiose.</text>
</comment>
<keyword evidence="12" id="KW-0624">Polysaccharide degradation</keyword>
<evidence type="ECO:0000256" key="19">
    <source>
        <dbReference type="SAM" id="SignalP"/>
    </source>
</evidence>
<comment type="catalytic activity">
    <reaction evidence="1">
        <text>Hydrolysis of terminal, non-reducing beta-D-glucosyl residues with release of beta-D-glucose.</text>
        <dbReference type="EC" id="3.2.1.21"/>
    </reaction>
</comment>
<evidence type="ECO:0000256" key="18">
    <source>
        <dbReference type="SAM" id="MobiDB-lite"/>
    </source>
</evidence>
<dbReference type="Pfam" id="PF01915">
    <property type="entry name" value="Glyco_hydro_3_C"/>
    <property type="match status" value="1"/>
</dbReference>
<dbReference type="EC" id="3.2.1.21" evidence="5"/>
<dbReference type="eggNOG" id="ENOG502QR4D">
    <property type="taxonomic scope" value="Eukaryota"/>
</dbReference>
<evidence type="ECO:0000256" key="1">
    <source>
        <dbReference type="ARBA" id="ARBA00000448"/>
    </source>
</evidence>
<evidence type="ECO:0000256" key="5">
    <source>
        <dbReference type="ARBA" id="ARBA00012744"/>
    </source>
</evidence>
<evidence type="ECO:0000256" key="6">
    <source>
        <dbReference type="ARBA" id="ARBA00022525"/>
    </source>
</evidence>
<evidence type="ECO:0000256" key="12">
    <source>
        <dbReference type="ARBA" id="ARBA00023326"/>
    </source>
</evidence>
<evidence type="ECO:0000313" key="22">
    <source>
        <dbReference type="EMBL" id="EKG21899.1"/>
    </source>
</evidence>
<dbReference type="GO" id="GO:0009251">
    <property type="term" value="P:glucan catabolic process"/>
    <property type="evidence" value="ECO:0007669"/>
    <property type="project" value="TreeGrafter"/>
</dbReference>
<dbReference type="Pfam" id="PF00933">
    <property type="entry name" value="Glyco_hydro_3"/>
    <property type="match status" value="1"/>
</dbReference>
<accession>K2SHF9</accession>
<dbReference type="PANTHER" id="PTHR42715">
    <property type="entry name" value="BETA-GLUCOSIDASE"/>
    <property type="match status" value="1"/>
</dbReference>
<dbReference type="HOGENOM" id="CLU_004542_2_4_1"/>
<evidence type="ECO:0000256" key="14">
    <source>
        <dbReference type="ARBA" id="ARBA00039579"/>
    </source>
</evidence>
<dbReference type="STRING" id="1126212.K2SHF9"/>
<dbReference type="Gene3D" id="3.40.50.1700">
    <property type="entry name" value="Glycoside hydrolase family 3 C-terminal domain"/>
    <property type="match status" value="1"/>
</dbReference>
<protein>
    <recommendedName>
        <fullName evidence="14">Probable beta-glucosidase G</fullName>
        <ecNumber evidence="5">3.2.1.21</ecNumber>
    </recommendedName>
    <alternativeName>
        <fullName evidence="15">Beta-D-glucoside glucohydrolase G</fullName>
    </alternativeName>
    <alternativeName>
        <fullName evidence="16">Cellobiase G</fullName>
    </alternativeName>
    <alternativeName>
        <fullName evidence="17">Gentiobiase G</fullName>
    </alternativeName>
</protein>
<evidence type="ECO:0000256" key="15">
    <source>
        <dbReference type="ARBA" id="ARBA00041276"/>
    </source>
</evidence>
<evidence type="ECO:0000256" key="9">
    <source>
        <dbReference type="ARBA" id="ARBA00023180"/>
    </source>
</evidence>
<evidence type="ECO:0000259" key="20">
    <source>
        <dbReference type="Pfam" id="PF00933"/>
    </source>
</evidence>
<evidence type="ECO:0000259" key="21">
    <source>
        <dbReference type="Pfam" id="PF01915"/>
    </source>
</evidence>
<dbReference type="GO" id="GO:0005576">
    <property type="term" value="C:extracellular region"/>
    <property type="evidence" value="ECO:0007669"/>
    <property type="project" value="UniProtKB-SubCell"/>
</dbReference>
<dbReference type="InParanoid" id="K2SHF9"/>
<organism evidence="22 23">
    <name type="scientific">Macrophomina phaseolina (strain MS6)</name>
    <name type="common">Charcoal rot fungus</name>
    <dbReference type="NCBI Taxonomy" id="1126212"/>
    <lineage>
        <taxon>Eukaryota</taxon>
        <taxon>Fungi</taxon>
        <taxon>Dikarya</taxon>
        <taxon>Ascomycota</taxon>
        <taxon>Pezizomycotina</taxon>
        <taxon>Dothideomycetes</taxon>
        <taxon>Dothideomycetes incertae sedis</taxon>
        <taxon>Botryosphaeriales</taxon>
        <taxon>Botryosphaeriaceae</taxon>
        <taxon>Macrophomina</taxon>
    </lineage>
</organism>
<dbReference type="Proteomes" id="UP000007129">
    <property type="component" value="Unassembled WGS sequence"/>
</dbReference>
<dbReference type="InterPro" id="IPR002772">
    <property type="entry name" value="Glyco_hydro_3_C"/>
</dbReference>
<dbReference type="Gene3D" id="3.20.20.300">
    <property type="entry name" value="Glycoside hydrolase, family 3, N-terminal domain"/>
    <property type="match status" value="2"/>
</dbReference>